<evidence type="ECO:0000256" key="2">
    <source>
        <dbReference type="ARBA" id="ARBA00022723"/>
    </source>
</evidence>
<dbReference type="AlphaFoldDB" id="A0A4Q0I6Y3"/>
<dbReference type="Pfam" id="PF00730">
    <property type="entry name" value="HhH-GPD"/>
    <property type="match status" value="1"/>
</dbReference>
<evidence type="ECO:0000256" key="3">
    <source>
        <dbReference type="ARBA" id="ARBA00023004"/>
    </source>
</evidence>
<dbReference type="GO" id="GO:0046872">
    <property type="term" value="F:metal ion binding"/>
    <property type="evidence" value="ECO:0007669"/>
    <property type="project" value="UniProtKB-KW"/>
</dbReference>
<evidence type="ECO:0000313" key="6">
    <source>
        <dbReference type="EMBL" id="RXE59605.1"/>
    </source>
</evidence>
<dbReference type="Proteomes" id="UP000289166">
    <property type="component" value="Unassembled WGS sequence"/>
</dbReference>
<dbReference type="GO" id="GO:0006284">
    <property type="term" value="P:base-excision repair"/>
    <property type="evidence" value="ECO:0007669"/>
    <property type="project" value="InterPro"/>
</dbReference>
<dbReference type="OrthoDB" id="9802365at2"/>
<gene>
    <name evidence="6" type="ORF">EFD62_06560</name>
</gene>
<reference evidence="7" key="1">
    <citation type="submission" date="2018-11" db="EMBL/GenBank/DDBJ databases">
        <title>Genome sequencing of a novel mesophilic and cellulolytic organism within the genus Hungateiclostridium.</title>
        <authorList>
            <person name="Rettenmaier R."/>
            <person name="Liebl W."/>
            <person name="Zverlov V."/>
        </authorList>
    </citation>
    <scope>NUCLEOTIDE SEQUENCE [LARGE SCALE GENOMIC DNA]</scope>
    <source>
        <strain evidence="7">N2K1</strain>
    </source>
</reference>
<evidence type="ECO:0000259" key="5">
    <source>
        <dbReference type="SMART" id="SM00478"/>
    </source>
</evidence>
<evidence type="ECO:0000313" key="7">
    <source>
        <dbReference type="Proteomes" id="UP000289166"/>
    </source>
</evidence>
<feature type="domain" description="HhH-GPD" evidence="5">
    <location>
        <begin position="57"/>
        <end position="210"/>
    </location>
</feature>
<name>A0A4Q0I6Y3_9FIRM</name>
<proteinExistence type="predicted"/>
<evidence type="ECO:0000256" key="4">
    <source>
        <dbReference type="ARBA" id="ARBA00023014"/>
    </source>
</evidence>
<keyword evidence="4" id="KW-0411">Iron-sulfur</keyword>
<dbReference type="Gene3D" id="1.10.340.30">
    <property type="entry name" value="Hypothetical protein, domain 2"/>
    <property type="match status" value="1"/>
</dbReference>
<evidence type="ECO:0000256" key="1">
    <source>
        <dbReference type="ARBA" id="ARBA00022485"/>
    </source>
</evidence>
<comment type="caution">
    <text evidence="6">The sequence shown here is derived from an EMBL/GenBank/DDBJ whole genome shotgun (WGS) entry which is preliminary data.</text>
</comment>
<keyword evidence="6" id="KW-0378">Hydrolase</keyword>
<dbReference type="PANTHER" id="PTHR10359:SF19">
    <property type="entry name" value="DNA REPAIR GLYCOSYLASE MJ1434-RELATED"/>
    <property type="match status" value="1"/>
</dbReference>
<dbReference type="Gene3D" id="1.10.1670.10">
    <property type="entry name" value="Helix-hairpin-Helix base-excision DNA repair enzymes (C-terminal)"/>
    <property type="match status" value="1"/>
</dbReference>
<keyword evidence="6" id="KW-0255">Endonuclease</keyword>
<dbReference type="SUPFAM" id="SSF48150">
    <property type="entry name" value="DNA-glycosylase"/>
    <property type="match status" value="1"/>
</dbReference>
<dbReference type="PIRSF" id="PIRSF001435">
    <property type="entry name" value="Nth"/>
    <property type="match status" value="1"/>
</dbReference>
<dbReference type="PANTHER" id="PTHR10359">
    <property type="entry name" value="A/G-SPECIFIC ADENINE GLYCOSYLASE/ENDONUCLEASE III"/>
    <property type="match status" value="1"/>
</dbReference>
<keyword evidence="6" id="KW-0540">Nuclease</keyword>
<dbReference type="InterPro" id="IPR003265">
    <property type="entry name" value="HhH-GPD_domain"/>
</dbReference>
<dbReference type="EMBL" id="RLII01000005">
    <property type="protein sequence ID" value="RXE59605.1"/>
    <property type="molecule type" value="Genomic_DNA"/>
</dbReference>
<dbReference type="GO" id="GO:0051539">
    <property type="term" value="F:4 iron, 4 sulfur cluster binding"/>
    <property type="evidence" value="ECO:0007669"/>
    <property type="project" value="UniProtKB-KW"/>
</dbReference>
<organism evidence="6 7">
    <name type="scientific">Acetivibrio mesophilus</name>
    <dbReference type="NCBI Taxonomy" id="2487273"/>
    <lineage>
        <taxon>Bacteria</taxon>
        <taxon>Bacillati</taxon>
        <taxon>Bacillota</taxon>
        <taxon>Clostridia</taxon>
        <taxon>Eubacteriales</taxon>
        <taxon>Oscillospiraceae</taxon>
        <taxon>Acetivibrio</taxon>
    </lineage>
</organism>
<protein>
    <submittedName>
        <fullName evidence="6">Endonuclease III domain-containing protein</fullName>
    </submittedName>
</protein>
<dbReference type="InterPro" id="IPR011257">
    <property type="entry name" value="DNA_glycosylase"/>
</dbReference>
<keyword evidence="7" id="KW-1185">Reference proteome</keyword>
<dbReference type="SMART" id="SM00478">
    <property type="entry name" value="ENDO3c"/>
    <property type="match status" value="1"/>
</dbReference>
<sequence>MFYRKGCHLIIFLEEISLDIGINKKLKEIYDLMFERNGSRNWWPADTKFEVIIGAILTQFVSWKNVEIAIQNLERENLLSIEGICNVETEKLEELIRSTRFYKQKARKLKEFCSFVEEKYNADLDSFLGRDIYGLRKELLSLYGIGEETADSIILYAAEKPIFVVDAYTRRIFSRLGYFNEDITYGEMQKFFMENLEHDTKLFNDFHAQIDAVGGKYCNGKKPDCAGCPLESVCRKCGLDY</sequence>
<keyword evidence="1" id="KW-0004">4Fe-4S</keyword>
<accession>A0A4Q0I6Y3</accession>
<dbReference type="InterPro" id="IPR023170">
    <property type="entry name" value="HhH_base_excis_C"/>
</dbReference>
<keyword evidence="3" id="KW-0408">Iron</keyword>
<dbReference type="CDD" id="cd00056">
    <property type="entry name" value="ENDO3c"/>
    <property type="match status" value="1"/>
</dbReference>
<dbReference type="GO" id="GO:0004519">
    <property type="term" value="F:endonuclease activity"/>
    <property type="evidence" value="ECO:0007669"/>
    <property type="project" value="UniProtKB-KW"/>
</dbReference>
<keyword evidence="2" id="KW-0479">Metal-binding</keyword>